<reference evidence="1" key="1">
    <citation type="submission" date="2022-10" db="EMBL/GenBank/DDBJ databases">
        <title>Culturing micro-colonial fungi from biological soil crusts in the Mojave desert and describing Neophaeococcomyces mojavensis, and introducing the new genera and species Taxawa tesnikishii.</title>
        <authorList>
            <person name="Kurbessoian T."/>
            <person name="Stajich J.E."/>
        </authorList>
    </citation>
    <scope>NUCLEOTIDE SEQUENCE</scope>
    <source>
        <strain evidence="1">JES_112</strain>
    </source>
</reference>
<dbReference type="EMBL" id="JAPDRQ010000224">
    <property type="protein sequence ID" value="KAJ9651988.1"/>
    <property type="molecule type" value="Genomic_DNA"/>
</dbReference>
<protein>
    <submittedName>
        <fullName evidence="1">Uncharacterized protein</fullName>
    </submittedName>
</protein>
<sequence>MTDVKSKNLYELLGNDPDLDSDKEPEPPTKAIDKPAARSGKRDGPVTDKPERRGYERRGGGFTTDDRAFRDRTNRRNNPNPNAENPVVVENTDGVVRGRDSGPGTQRGGRGRGPRRGGDRHVNRTGRAEHPKQADQAWGAPTGESERDDEKAGERIAQQEIQQDGFDANAQNPESADAAAPADAAPEVEQEPEDSHKSYAEYLAEQASKKLEGLGLKEARAPNEGAKENKKWKSAKEFARDSEQDAYFIGEAKAKRERERINKKNVLDINYGWTEQPRDSRGRGGGRGGRGRGEGGRGEGGRGEGGRGEGGRGRGRGRGDSDGGDFRPRGGDRGSYRGGRGRSDAPAVSDDSAFPALGGK</sequence>
<evidence type="ECO:0000313" key="2">
    <source>
        <dbReference type="Proteomes" id="UP001172386"/>
    </source>
</evidence>
<gene>
    <name evidence="1" type="ORF">H2198_008767</name>
</gene>
<name>A0ACC2ZWG2_9EURO</name>
<comment type="caution">
    <text evidence="1">The sequence shown here is derived from an EMBL/GenBank/DDBJ whole genome shotgun (WGS) entry which is preliminary data.</text>
</comment>
<keyword evidence="2" id="KW-1185">Reference proteome</keyword>
<accession>A0ACC2ZWG2</accession>
<organism evidence="1 2">
    <name type="scientific">Neophaeococcomyces mojaviensis</name>
    <dbReference type="NCBI Taxonomy" id="3383035"/>
    <lineage>
        <taxon>Eukaryota</taxon>
        <taxon>Fungi</taxon>
        <taxon>Dikarya</taxon>
        <taxon>Ascomycota</taxon>
        <taxon>Pezizomycotina</taxon>
        <taxon>Eurotiomycetes</taxon>
        <taxon>Chaetothyriomycetidae</taxon>
        <taxon>Chaetothyriales</taxon>
        <taxon>Chaetothyriales incertae sedis</taxon>
        <taxon>Neophaeococcomyces</taxon>
    </lineage>
</organism>
<evidence type="ECO:0000313" key="1">
    <source>
        <dbReference type="EMBL" id="KAJ9651988.1"/>
    </source>
</evidence>
<proteinExistence type="predicted"/>
<dbReference type="Proteomes" id="UP001172386">
    <property type="component" value="Unassembled WGS sequence"/>
</dbReference>